<feature type="transmembrane region" description="Helical" evidence="8">
    <location>
        <begin position="208"/>
        <end position="226"/>
    </location>
</feature>
<dbReference type="RefSeq" id="WP_319842836.1">
    <property type="nucleotide sequence ID" value="NZ_JAXAFJ010000001.1"/>
</dbReference>
<keyword evidence="3 8" id="KW-0813">Transport</keyword>
<dbReference type="InterPro" id="IPR010065">
    <property type="entry name" value="AA_ABC_transptr_permease_3TM"/>
</dbReference>
<organism evidence="11 12">
    <name type="scientific">Terrihabitans rhizophilus</name>
    <dbReference type="NCBI Taxonomy" id="3092662"/>
    <lineage>
        <taxon>Bacteria</taxon>
        <taxon>Pseudomonadati</taxon>
        <taxon>Pseudomonadota</taxon>
        <taxon>Alphaproteobacteria</taxon>
        <taxon>Hyphomicrobiales</taxon>
        <taxon>Terrihabitans</taxon>
    </lineage>
</organism>
<evidence type="ECO:0000259" key="10">
    <source>
        <dbReference type="PROSITE" id="PS50928"/>
    </source>
</evidence>
<evidence type="ECO:0000256" key="2">
    <source>
        <dbReference type="ARBA" id="ARBA00010072"/>
    </source>
</evidence>
<evidence type="ECO:0000256" key="6">
    <source>
        <dbReference type="ARBA" id="ARBA00022989"/>
    </source>
</evidence>
<feature type="transmembrane region" description="Helical" evidence="8">
    <location>
        <begin position="164"/>
        <end position="187"/>
    </location>
</feature>
<keyword evidence="5 8" id="KW-0812">Transmembrane</keyword>
<dbReference type="Proteomes" id="UP001274321">
    <property type="component" value="Unassembled WGS sequence"/>
</dbReference>
<feature type="transmembrane region" description="Helical" evidence="8">
    <location>
        <begin position="103"/>
        <end position="122"/>
    </location>
</feature>
<evidence type="ECO:0000256" key="5">
    <source>
        <dbReference type="ARBA" id="ARBA00022692"/>
    </source>
</evidence>
<feature type="transmembrane region" description="Helical" evidence="8">
    <location>
        <begin position="338"/>
        <end position="357"/>
    </location>
</feature>
<keyword evidence="12" id="KW-1185">Reference proteome</keyword>
<reference evidence="11 12" key="1">
    <citation type="submission" date="2023-11" db="EMBL/GenBank/DDBJ databases">
        <authorList>
            <person name="Bao R."/>
        </authorList>
    </citation>
    <scope>NUCLEOTIDE SEQUENCE [LARGE SCALE GENOMIC DNA]</scope>
    <source>
        <strain evidence="11 12">PJ23</strain>
    </source>
</reference>
<dbReference type="PANTHER" id="PTHR30614:SF41">
    <property type="entry name" value="INNER MEMBRANE AMINO-ACID ABC TRANSPORTER PERMEASE PROTEIN YHDY"/>
    <property type="match status" value="1"/>
</dbReference>
<dbReference type="InterPro" id="IPR000515">
    <property type="entry name" value="MetI-like"/>
</dbReference>
<protein>
    <submittedName>
        <fullName evidence="11">Amino acid ABC transporter permease</fullName>
    </submittedName>
</protein>
<dbReference type="Pfam" id="PF00528">
    <property type="entry name" value="BPD_transp_1"/>
    <property type="match status" value="1"/>
</dbReference>
<comment type="similarity">
    <text evidence="2">Belongs to the binding-protein-dependent transport system permease family. HisMQ subfamily.</text>
</comment>
<comment type="caution">
    <text evidence="11">The sequence shown here is derived from an EMBL/GenBank/DDBJ whole genome shotgun (WGS) entry which is preliminary data.</text>
</comment>
<comment type="subcellular location">
    <subcellularLocation>
        <location evidence="1">Cell inner membrane</location>
        <topology evidence="1">Multi-pass membrane protein</topology>
    </subcellularLocation>
    <subcellularLocation>
        <location evidence="8">Cell membrane</location>
        <topology evidence="8">Multi-pass membrane protein</topology>
    </subcellularLocation>
</comment>
<accession>A0ABU4RIQ4</accession>
<name>A0ABU4RIQ4_9HYPH</name>
<keyword evidence="7 8" id="KW-0472">Membrane</keyword>
<evidence type="ECO:0000256" key="1">
    <source>
        <dbReference type="ARBA" id="ARBA00004429"/>
    </source>
</evidence>
<evidence type="ECO:0000256" key="8">
    <source>
        <dbReference type="RuleBase" id="RU363032"/>
    </source>
</evidence>
<dbReference type="EMBL" id="JAXAFJ010000001">
    <property type="protein sequence ID" value="MDX6804719.1"/>
    <property type="molecule type" value="Genomic_DNA"/>
</dbReference>
<feature type="transmembrane region" description="Helical" evidence="8">
    <location>
        <begin position="306"/>
        <end position="326"/>
    </location>
</feature>
<sequence length="367" mass="40223">MATTVSHAKASSVPRRPPPVGVRNSRAWLVRNLFGSVGNTLLTAGALWLLFVTLPGLVRWAVLDAVWYTPDAGVCHAAMGACWAVVPEKYRVMLFGTFPYSEHWRGALVIAIVIALAAVSTIRRFWSYGLFAAWVVAMLVVFTLLLGGVLGLRPIGTHEWGGLPLTLVMFVGTVVGGLPAGVLLALGRRSTMPVIRALCTGFIEIVRGLPLVTVLFMASLMFPLFMPEGISIDKFARAQIAMAAFFAAYAAEVIRGGLQAIPRGQYEAADTIGLGYWQKTTRVVLPQVMRIVLPSMMNEIIRAFKNTTFIGIIGLFDVLRATSTAIQDPVWVRYSIESYLFISALYFVLCFAMSQYGQRVERDLARN</sequence>
<dbReference type="NCBIfam" id="TIGR01726">
    <property type="entry name" value="HEQRo_perm_3TM"/>
    <property type="match status" value="1"/>
</dbReference>
<evidence type="ECO:0000313" key="11">
    <source>
        <dbReference type="EMBL" id="MDX6804719.1"/>
    </source>
</evidence>
<keyword evidence="6 8" id="KW-1133">Transmembrane helix</keyword>
<dbReference type="PANTHER" id="PTHR30614">
    <property type="entry name" value="MEMBRANE COMPONENT OF AMINO ACID ABC TRANSPORTER"/>
    <property type="match status" value="1"/>
</dbReference>
<dbReference type="InterPro" id="IPR043429">
    <property type="entry name" value="ArtM/GltK/GlnP/TcyL/YhdX-like"/>
</dbReference>
<dbReference type="SUPFAM" id="SSF161098">
    <property type="entry name" value="MetI-like"/>
    <property type="match status" value="1"/>
</dbReference>
<evidence type="ECO:0000256" key="9">
    <source>
        <dbReference type="SAM" id="MobiDB-lite"/>
    </source>
</evidence>
<evidence type="ECO:0000313" key="12">
    <source>
        <dbReference type="Proteomes" id="UP001274321"/>
    </source>
</evidence>
<dbReference type="PROSITE" id="PS50928">
    <property type="entry name" value="ABC_TM1"/>
    <property type="match status" value="1"/>
</dbReference>
<evidence type="ECO:0000256" key="4">
    <source>
        <dbReference type="ARBA" id="ARBA00022475"/>
    </source>
</evidence>
<evidence type="ECO:0000256" key="3">
    <source>
        <dbReference type="ARBA" id="ARBA00022448"/>
    </source>
</evidence>
<dbReference type="CDD" id="cd06261">
    <property type="entry name" value="TM_PBP2"/>
    <property type="match status" value="1"/>
</dbReference>
<dbReference type="InterPro" id="IPR035906">
    <property type="entry name" value="MetI-like_sf"/>
</dbReference>
<feature type="domain" description="ABC transmembrane type-1" evidence="10">
    <location>
        <begin position="163"/>
        <end position="357"/>
    </location>
</feature>
<evidence type="ECO:0000256" key="7">
    <source>
        <dbReference type="ARBA" id="ARBA00023136"/>
    </source>
</evidence>
<feature type="transmembrane region" description="Helical" evidence="8">
    <location>
        <begin position="238"/>
        <end position="258"/>
    </location>
</feature>
<feature type="transmembrane region" description="Helical" evidence="8">
    <location>
        <begin position="129"/>
        <end position="152"/>
    </location>
</feature>
<dbReference type="Gene3D" id="1.10.3720.10">
    <property type="entry name" value="MetI-like"/>
    <property type="match status" value="1"/>
</dbReference>
<feature type="region of interest" description="Disordered" evidence="9">
    <location>
        <begin position="1"/>
        <end position="20"/>
    </location>
</feature>
<proteinExistence type="inferred from homology"/>
<keyword evidence="4" id="KW-1003">Cell membrane</keyword>
<feature type="transmembrane region" description="Helical" evidence="8">
    <location>
        <begin position="33"/>
        <end position="58"/>
    </location>
</feature>
<gene>
    <name evidence="11" type="ORF">SCD90_01470</name>
</gene>